<comment type="similarity">
    <text evidence="3">Belongs to the methyl-accepting chemotaxis (MCP) protein family.</text>
</comment>
<dbReference type="Gene3D" id="1.10.287.950">
    <property type="entry name" value="Methyl-accepting chemotaxis protein"/>
    <property type="match status" value="1"/>
</dbReference>
<dbReference type="InterPro" id="IPR003660">
    <property type="entry name" value="HAMP_dom"/>
</dbReference>
<dbReference type="GO" id="GO:0006935">
    <property type="term" value="P:chemotaxis"/>
    <property type="evidence" value="ECO:0007669"/>
    <property type="project" value="UniProtKB-ARBA"/>
</dbReference>
<keyword evidence="5" id="KW-0472">Membrane</keyword>
<evidence type="ECO:0000256" key="2">
    <source>
        <dbReference type="ARBA" id="ARBA00023224"/>
    </source>
</evidence>
<feature type="domain" description="Methyl-accepting transducer" evidence="6">
    <location>
        <begin position="263"/>
        <end position="499"/>
    </location>
</feature>
<dbReference type="CDD" id="cd06225">
    <property type="entry name" value="HAMP"/>
    <property type="match status" value="1"/>
</dbReference>
<dbReference type="Pfam" id="PF00672">
    <property type="entry name" value="HAMP"/>
    <property type="match status" value="1"/>
</dbReference>
<dbReference type="Pfam" id="PF00015">
    <property type="entry name" value="MCPsignal"/>
    <property type="match status" value="1"/>
</dbReference>
<dbReference type="SUPFAM" id="SSF58104">
    <property type="entry name" value="Methyl-accepting chemotaxis protein (MCP) signaling domain"/>
    <property type="match status" value="1"/>
</dbReference>
<feature type="transmembrane region" description="Helical" evidence="5">
    <location>
        <begin position="184"/>
        <end position="202"/>
    </location>
</feature>
<keyword evidence="5" id="KW-0812">Transmembrane</keyword>
<dbReference type="GO" id="GO:0016020">
    <property type="term" value="C:membrane"/>
    <property type="evidence" value="ECO:0007669"/>
    <property type="project" value="UniProtKB-SubCell"/>
</dbReference>
<evidence type="ECO:0000256" key="3">
    <source>
        <dbReference type="ARBA" id="ARBA00029447"/>
    </source>
</evidence>
<reference evidence="8 9" key="1">
    <citation type="submission" date="2018-03" db="EMBL/GenBank/DDBJ databases">
        <title>The draft genome of Zobellella taiwanensis JCM 13381.</title>
        <authorList>
            <person name="Liu L."/>
            <person name="Li L."/>
            <person name="Wang T."/>
            <person name="Zhang X."/>
            <person name="Liang L."/>
        </authorList>
    </citation>
    <scope>NUCLEOTIDE SEQUENCE [LARGE SCALE GENOMIC DNA]</scope>
    <source>
        <strain evidence="8 9">JCM 13381</strain>
    </source>
</reference>
<feature type="domain" description="HAMP" evidence="7">
    <location>
        <begin position="205"/>
        <end position="258"/>
    </location>
</feature>
<name>A0A2P7QJN5_9GAMM</name>
<dbReference type="Proteomes" id="UP000242181">
    <property type="component" value="Unassembled WGS sequence"/>
</dbReference>
<dbReference type="Gene3D" id="3.30.450.290">
    <property type="match status" value="1"/>
</dbReference>
<evidence type="ECO:0000313" key="9">
    <source>
        <dbReference type="Proteomes" id="UP000242181"/>
    </source>
</evidence>
<feature type="transmembrane region" description="Helical" evidence="5">
    <location>
        <begin position="6"/>
        <end position="29"/>
    </location>
</feature>
<dbReference type="PANTHER" id="PTHR32089:SF120">
    <property type="entry name" value="METHYL-ACCEPTING CHEMOTAXIS PROTEIN TLPQ"/>
    <property type="match status" value="1"/>
</dbReference>
<keyword evidence="2 4" id="KW-0807">Transducer</keyword>
<dbReference type="EMBL" id="PXYH01000024">
    <property type="protein sequence ID" value="PSJ38186.1"/>
    <property type="molecule type" value="Genomic_DNA"/>
</dbReference>
<dbReference type="GO" id="GO:0007165">
    <property type="term" value="P:signal transduction"/>
    <property type="evidence" value="ECO:0007669"/>
    <property type="project" value="UniProtKB-KW"/>
</dbReference>
<dbReference type="InterPro" id="IPR004089">
    <property type="entry name" value="MCPsignal_dom"/>
</dbReference>
<evidence type="ECO:0000256" key="1">
    <source>
        <dbReference type="ARBA" id="ARBA00004370"/>
    </source>
</evidence>
<evidence type="ECO:0000259" key="7">
    <source>
        <dbReference type="PROSITE" id="PS50885"/>
    </source>
</evidence>
<accession>A0A2P7QJN5</accession>
<dbReference type="SMART" id="SM00304">
    <property type="entry name" value="HAMP"/>
    <property type="match status" value="2"/>
</dbReference>
<comment type="caution">
    <text evidence="8">The sequence shown here is derived from an EMBL/GenBank/DDBJ whole genome shotgun (WGS) entry which is preliminary data.</text>
</comment>
<dbReference type="PROSITE" id="PS50885">
    <property type="entry name" value="HAMP"/>
    <property type="match status" value="1"/>
</dbReference>
<evidence type="ECO:0000313" key="8">
    <source>
        <dbReference type="EMBL" id="PSJ38186.1"/>
    </source>
</evidence>
<keyword evidence="9" id="KW-1185">Reference proteome</keyword>
<evidence type="ECO:0000256" key="5">
    <source>
        <dbReference type="SAM" id="Phobius"/>
    </source>
</evidence>
<evidence type="ECO:0000259" key="6">
    <source>
        <dbReference type="PROSITE" id="PS50111"/>
    </source>
</evidence>
<gene>
    <name evidence="8" type="ORF">C7I36_14615</name>
</gene>
<dbReference type="RefSeq" id="WP_106454429.1">
    <property type="nucleotide sequence ID" value="NZ_PXYH01000024.1"/>
</dbReference>
<evidence type="ECO:0000256" key="4">
    <source>
        <dbReference type="PROSITE-ProRule" id="PRU00284"/>
    </source>
</evidence>
<dbReference type="CDD" id="cd11386">
    <property type="entry name" value="MCP_signal"/>
    <property type="match status" value="1"/>
</dbReference>
<organism evidence="8 9">
    <name type="scientific">Zobellella taiwanensis</name>
    <dbReference type="NCBI Taxonomy" id="347535"/>
    <lineage>
        <taxon>Bacteria</taxon>
        <taxon>Pseudomonadati</taxon>
        <taxon>Pseudomonadota</taxon>
        <taxon>Gammaproteobacteria</taxon>
        <taxon>Aeromonadales</taxon>
        <taxon>Aeromonadaceae</taxon>
        <taxon>Zobellella</taxon>
    </lineage>
</organism>
<dbReference type="PROSITE" id="PS50111">
    <property type="entry name" value="CHEMOTAXIS_TRANSDUC_2"/>
    <property type="match status" value="1"/>
</dbReference>
<dbReference type="PANTHER" id="PTHR32089">
    <property type="entry name" value="METHYL-ACCEPTING CHEMOTAXIS PROTEIN MCPB"/>
    <property type="match status" value="1"/>
</dbReference>
<dbReference type="FunFam" id="1.10.287.950:FF:000001">
    <property type="entry name" value="Methyl-accepting chemotaxis sensory transducer"/>
    <property type="match status" value="1"/>
</dbReference>
<comment type="subcellular location">
    <subcellularLocation>
        <location evidence="1">Membrane</location>
    </subcellularLocation>
</comment>
<proteinExistence type="inferred from homology"/>
<dbReference type="SMART" id="SM00283">
    <property type="entry name" value="MA"/>
    <property type="match status" value="1"/>
</dbReference>
<keyword evidence="5" id="KW-1133">Transmembrane helix</keyword>
<dbReference type="OrthoDB" id="9781845at2"/>
<sequence length="555" mass="60426">MRNLSLNWKIFLPLLVIFVLVFVLCYVVSTQLQRSLALRLAEEKIETTANLYMDQLNVLMVNGAIHQRQLVQTKVQEEVGIQQARVIRAPAVTELFGPGAPDQGIEDELDRRAIEQGETVLELHLDDNIPNLTLVKPYKAYQEYRGTACLQCHQVAEGTVMGAVRISYDLSDTFGRIHDNNLRLGGVLLAVFGAAFVLLWLVQNHYLKRPILHISQRLQQLANERDLTSRLVPLGKDELGGLVVAINGLLGSFQKSLQEVRQVTGRIYQAADQIQQGAQQTDSSVKAQDGETALIATAVNEMEASAREVRENARLTAETSEQSHAFALTASDQAQVAVSGIQALSGEIGRIDKVIRELDGRCDQVDKVLDMIKGIAEQTNLLALNAAIEAARAGESGRGFAVVADEVRTLSLRTQQSAEEITGMIRLLQNEAKDAVSAIEKAEGQAVDSVERTQAAMGSLQSIIEQVARINELNAQVAASADEQSAVCSEVSRNITRVRDASGETLTQSHSAATASLQLVAECKVLEQMIAHYRLQGRDEGDDEALPAGVPAVAI</sequence>
<dbReference type="AlphaFoldDB" id="A0A2P7QJN5"/>
<protein>
    <submittedName>
        <fullName evidence="8">Methyl-accepting chemotaxis protein</fullName>
    </submittedName>
</protein>